<evidence type="ECO:0000313" key="2">
    <source>
        <dbReference type="Proteomes" id="UP000218934"/>
    </source>
</evidence>
<dbReference type="InterPro" id="IPR006175">
    <property type="entry name" value="YjgF/YER057c/UK114"/>
</dbReference>
<dbReference type="EMBL" id="NWUF01000007">
    <property type="protein sequence ID" value="PCE42568.1"/>
    <property type="molecule type" value="Genomic_DNA"/>
</dbReference>
<organism evidence="1 2">
    <name type="scientific">Rhizorhabdus dicambivorans</name>
    <dbReference type="NCBI Taxonomy" id="1850238"/>
    <lineage>
        <taxon>Bacteria</taxon>
        <taxon>Pseudomonadati</taxon>
        <taxon>Pseudomonadota</taxon>
        <taxon>Alphaproteobacteria</taxon>
        <taxon>Sphingomonadales</taxon>
        <taxon>Sphingomonadaceae</taxon>
        <taxon>Rhizorhabdus</taxon>
    </lineage>
</organism>
<dbReference type="Pfam" id="PF01042">
    <property type="entry name" value="Ribonuc_L-PSP"/>
    <property type="match status" value="1"/>
</dbReference>
<dbReference type="Gene3D" id="3.30.1330.40">
    <property type="entry name" value="RutC-like"/>
    <property type="match status" value="1"/>
</dbReference>
<dbReference type="CDD" id="cd00448">
    <property type="entry name" value="YjgF_YER057c_UK114_family"/>
    <property type="match status" value="1"/>
</dbReference>
<reference evidence="1 2" key="1">
    <citation type="submission" date="2017-09" db="EMBL/GenBank/DDBJ databases">
        <title>The Catabolism of 3,6-Dichlorosalicylic acid is Initiated by the Cytochrome P450 Monooxygenase DsmABC in Rhizorhabdus dicambivorans Ndbn-20.</title>
        <authorList>
            <person name="Na L."/>
        </authorList>
    </citation>
    <scope>NUCLEOTIDE SEQUENCE [LARGE SCALE GENOMIC DNA]</scope>
    <source>
        <strain evidence="1 2">Ndbn-20m</strain>
    </source>
</reference>
<dbReference type="GO" id="GO:0019239">
    <property type="term" value="F:deaminase activity"/>
    <property type="evidence" value="ECO:0007669"/>
    <property type="project" value="TreeGrafter"/>
</dbReference>
<dbReference type="PANTHER" id="PTHR11803:SF39">
    <property type="entry name" value="2-IMINOBUTANOATE_2-IMINOPROPANOATE DEAMINASE"/>
    <property type="match status" value="1"/>
</dbReference>
<dbReference type="OrthoDB" id="9815126at2"/>
<dbReference type="AlphaFoldDB" id="A0A2A4FXY7"/>
<sequence length="131" mass="14169">MSRTSIRVDGFDHGAQPIPVASRKGSLIATGGIYGLDPETGTLPDDVAAQTRLMFWQLERVLSAAGAGFDDVVRMTVYAKVPEARAHVNEHWLKAFPDPASRPARHTLAYDGLPANMLVQCDVIAMVDGHD</sequence>
<evidence type="ECO:0000313" key="1">
    <source>
        <dbReference type="EMBL" id="PCE42568.1"/>
    </source>
</evidence>
<dbReference type="GO" id="GO:0005829">
    <property type="term" value="C:cytosol"/>
    <property type="evidence" value="ECO:0007669"/>
    <property type="project" value="TreeGrafter"/>
</dbReference>
<gene>
    <name evidence="1" type="ORF">COO09_09125</name>
</gene>
<dbReference type="PANTHER" id="PTHR11803">
    <property type="entry name" value="2-IMINOBUTANOATE/2-IMINOPROPANOATE DEAMINASE RIDA"/>
    <property type="match status" value="1"/>
</dbReference>
<accession>A0A2A4FXY7</accession>
<protein>
    <submittedName>
        <fullName evidence="1">RidA family protein</fullName>
    </submittedName>
</protein>
<dbReference type="InterPro" id="IPR035959">
    <property type="entry name" value="RutC-like_sf"/>
</dbReference>
<name>A0A2A4FXY7_9SPHN</name>
<dbReference type="SUPFAM" id="SSF55298">
    <property type="entry name" value="YjgF-like"/>
    <property type="match status" value="1"/>
</dbReference>
<dbReference type="RefSeq" id="WP_066960661.1">
    <property type="nucleotide sequence ID" value="NZ_CP023449.1"/>
</dbReference>
<proteinExistence type="predicted"/>
<dbReference type="KEGG" id="rdi:CMV14_06955"/>
<keyword evidence="2" id="KW-1185">Reference proteome</keyword>
<dbReference type="Proteomes" id="UP000218934">
    <property type="component" value="Unassembled WGS sequence"/>
</dbReference>
<comment type="caution">
    <text evidence="1">The sequence shown here is derived from an EMBL/GenBank/DDBJ whole genome shotgun (WGS) entry which is preliminary data.</text>
</comment>